<sequence>MKSSKMLLDILEDTVVNDENDLDFENPDDNENDIIQDLTRLHDVNISPVMLLVPIGATAFNIHNDVYYFVIDKKVRSVVTCLLWYLRLRQAFQKYGIRVFGGRSVILVGNFGQLPPVLDEPMYSQVLRFDSLSNDAIRTRDLLLRLRDGDSIEDVRFSNAPDVLASLESARFSDSTCIMPCKFNINKLRSLNSPVARTNSVHTVHTGDNDARKADSDVAKGLLSRNLRVMFTAQVNLWADTGLVNGSVGVVQEIVFEENQGPPFFPIAILVEFDTYSGPASDY</sequence>
<evidence type="ECO:0008006" key="2">
    <source>
        <dbReference type="Google" id="ProtNLM"/>
    </source>
</evidence>
<dbReference type="EMBL" id="KI296325">
    <property type="protein sequence ID" value="ESA01604.1"/>
    <property type="molecule type" value="Genomic_DNA"/>
</dbReference>
<name>U9T0A2_RHIID</name>
<organism evidence="1">
    <name type="scientific">Rhizophagus irregularis (strain DAOM 181602 / DAOM 197198 / MUCL 43194)</name>
    <name type="common">Arbuscular mycorrhizal fungus</name>
    <name type="synonym">Glomus intraradices</name>
    <dbReference type="NCBI Taxonomy" id="747089"/>
    <lineage>
        <taxon>Eukaryota</taxon>
        <taxon>Fungi</taxon>
        <taxon>Fungi incertae sedis</taxon>
        <taxon>Mucoromycota</taxon>
        <taxon>Glomeromycotina</taxon>
        <taxon>Glomeromycetes</taxon>
        <taxon>Glomerales</taxon>
        <taxon>Glomeraceae</taxon>
        <taxon>Rhizophagus</taxon>
    </lineage>
</organism>
<dbReference type="AlphaFoldDB" id="U9T0A2"/>
<dbReference type="HOGENOM" id="CLU_984019_0_0_1"/>
<gene>
    <name evidence="1" type="ORF">GLOINDRAFT_779</name>
</gene>
<evidence type="ECO:0000313" key="1">
    <source>
        <dbReference type="EMBL" id="ESA01604.1"/>
    </source>
</evidence>
<protein>
    <recommendedName>
        <fullName evidence="2">DNA helicase</fullName>
    </recommendedName>
</protein>
<reference evidence="1" key="1">
    <citation type="submission" date="2013-07" db="EMBL/GenBank/DDBJ databases">
        <title>The genome of an arbuscular mycorrhizal fungus provides insights into the evolution of the oldest plant symbiosis.</title>
        <authorList>
            <consortium name="DOE Joint Genome Institute"/>
            <person name="Tisserant E."/>
            <person name="Malbreil M."/>
            <person name="Kuo A."/>
            <person name="Kohler A."/>
            <person name="Symeonidi A."/>
            <person name="Balestrini R."/>
            <person name="Charron P."/>
            <person name="Duensing N."/>
            <person name="Frei-dit-Frey N."/>
            <person name="Gianinazzi-Pearson V."/>
            <person name="Gilbert B."/>
            <person name="Handa Y."/>
            <person name="Hijri M."/>
            <person name="Kaul R."/>
            <person name="Kawaguchi M."/>
            <person name="Krajinski F."/>
            <person name="Lammers P."/>
            <person name="Lapierre D."/>
            <person name="Masclaux F.G."/>
            <person name="Murat C."/>
            <person name="Morin E."/>
            <person name="Ndikumana S."/>
            <person name="Pagni M."/>
            <person name="Petitpierre D."/>
            <person name="Requena N."/>
            <person name="Rosikiewicz P."/>
            <person name="Riley R."/>
            <person name="Saito K."/>
            <person name="San Clemente H."/>
            <person name="Shapiro H."/>
            <person name="van Tuinen D."/>
            <person name="Becard G."/>
            <person name="Bonfante P."/>
            <person name="Paszkowski U."/>
            <person name="Shachar-Hill Y."/>
            <person name="Young J.P."/>
            <person name="Sanders I.R."/>
            <person name="Henrissat B."/>
            <person name="Rensing S.A."/>
            <person name="Grigoriev I.V."/>
            <person name="Corradi N."/>
            <person name="Roux C."/>
            <person name="Martin F."/>
        </authorList>
    </citation>
    <scope>NUCLEOTIDE SEQUENCE</scope>
    <source>
        <strain evidence="1">DAOM 197198</strain>
    </source>
</reference>
<dbReference type="VEuPathDB" id="FungiDB:RhiirFUN_022437"/>
<proteinExistence type="predicted"/>
<accession>U9T0A2</accession>